<evidence type="ECO:0000313" key="2">
    <source>
        <dbReference type="Proteomes" id="UP001149860"/>
    </source>
</evidence>
<evidence type="ECO:0000313" key="1">
    <source>
        <dbReference type="EMBL" id="XFD40295.1"/>
    </source>
</evidence>
<proteinExistence type="predicted"/>
<accession>A0ACD5DGW1</accession>
<dbReference type="Proteomes" id="UP001149860">
    <property type="component" value="Chromosome"/>
</dbReference>
<dbReference type="EMBL" id="CP168151">
    <property type="protein sequence ID" value="XFD40295.1"/>
    <property type="molecule type" value="Genomic_DNA"/>
</dbReference>
<reference evidence="1" key="1">
    <citation type="submission" date="2024-08" db="EMBL/GenBank/DDBJ databases">
        <title>Lentilactobacillus sp. nov., isolated from tree bark.</title>
        <authorList>
            <person name="Phuengjayaem S."/>
            <person name="Tanasupawat S."/>
        </authorList>
    </citation>
    <scope>NUCLEOTIDE SEQUENCE</scope>
    <source>
        <strain evidence="1">SPB1-3</strain>
    </source>
</reference>
<keyword evidence="2" id="KW-1185">Reference proteome</keyword>
<gene>
    <name evidence="1" type="ORF">O0236_003005</name>
</gene>
<sequence length="256" mass="29512">MKRQDVQPIYKRARNRGLFFGWGLVFFIALILIGGGYGIYRYHRNQILKEYPIKGVSISQANGYIDFEQLKTDGYKFVYIRASQGSVYTDDSFDNNFQRSQGSQLPIGVYHVFSFSSSPNSQFTNFTRQVGYDTGSLPIAISVQPYSKYNEDTLDYPRVSKELKLLISKLKNYYKRPVIIWTKRSMVSQLKLRINSRQQSWLSDGRLGHPNSDATFISADQNAAVETDNQTVFLNESVFNGTVQEWHNYLNKNLSQ</sequence>
<protein>
    <submittedName>
        <fullName evidence="1">GH25 family lysozyme</fullName>
    </submittedName>
</protein>
<organism evidence="1 2">
    <name type="scientific">Lentilactobacillus terminaliae</name>
    <dbReference type="NCBI Taxonomy" id="3003483"/>
    <lineage>
        <taxon>Bacteria</taxon>
        <taxon>Bacillati</taxon>
        <taxon>Bacillota</taxon>
        <taxon>Bacilli</taxon>
        <taxon>Lactobacillales</taxon>
        <taxon>Lactobacillaceae</taxon>
        <taxon>Lentilactobacillus</taxon>
    </lineage>
</organism>
<name>A0ACD5DGW1_9LACO</name>